<sequence>MTVIDFHVHLADARYLKPEIMAFMRENNPGYCRHFGGGPHPEGIVAYFAAQGVTRAVMLAEYAPKATGVVSNEAIAGFCRDHQELIPFASISLETDASYVDQARHAVEELGMKGFKLLPSYQHFYPNDPAFFPFFDYVQSQRLPVMFHTGSSIFQGTRIKYADPLLLDDVADEFPELTIIMEHGGRPFWYDRAAWLLTRHRNVHIGIAGIATRHLPRYFPNLEKYADRFLFGSDWPAVPLDVEGLVDRVLALPYSVDTKASILYGNAERLLGLKN</sequence>
<name>A0A840UIV7_9BACT</name>
<dbReference type="PANTHER" id="PTHR21240">
    <property type="entry name" value="2-AMINO-3-CARBOXYLMUCONATE-6-SEMIALDEHYDE DECARBOXYLASE"/>
    <property type="match status" value="1"/>
</dbReference>
<accession>A0A840UIV7</accession>
<dbReference type="Gene3D" id="3.20.20.140">
    <property type="entry name" value="Metal-dependent hydrolases"/>
    <property type="match status" value="1"/>
</dbReference>
<dbReference type="EMBL" id="JACHEO010000001">
    <property type="protein sequence ID" value="MBB5346297.1"/>
    <property type="molecule type" value="Genomic_DNA"/>
</dbReference>
<gene>
    <name evidence="3" type="ORF">HNQ81_000004</name>
</gene>
<comment type="caution">
    <text evidence="3">The sequence shown here is derived from an EMBL/GenBank/DDBJ whole genome shotgun (WGS) entry which is preliminary data.</text>
</comment>
<protein>
    <recommendedName>
        <fullName evidence="2">Amidohydrolase-related domain-containing protein</fullName>
    </recommendedName>
</protein>
<keyword evidence="4" id="KW-1185">Reference proteome</keyword>
<evidence type="ECO:0000313" key="3">
    <source>
        <dbReference type="EMBL" id="MBB5346297.1"/>
    </source>
</evidence>
<reference evidence="3 4" key="1">
    <citation type="submission" date="2020-08" db="EMBL/GenBank/DDBJ databases">
        <title>Genomic Encyclopedia of Type Strains, Phase IV (KMG-IV): sequencing the most valuable type-strain genomes for metagenomic binning, comparative biology and taxonomic classification.</title>
        <authorList>
            <person name="Goeker M."/>
        </authorList>
    </citation>
    <scope>NUCLEOTIDE SEQUENCE [LARGE SCALE GENOMIC DNA]</scope>
    <source>
        <strain evidence="3 4">DSM 28570</strain>
    </source>
</reference>
<dbReference type="Proteomes" id="UP000539642">
    <property type="component" value="Unassembled WGS sequence"/>
</dbReference>
<dbReference type="RefSeq" id="WP_183347014.1">
    <property type="nucleotide sequence ID" value="NZ_JACHEO010000001.1"/>
</dbReference>
<evidence type="ECO:0000256" key="1">
    <source>
        <dbReference type="ARBA" id="ARBA00023239"/>
    </source>
</evidence>
<dbReference type="InterPro" id="IPR032466">
    <property type="entry name" value="Metal_Hydrolase"/>
</dbReference>
<dbReference type="Pfam" id="PF04909">
    <property type="entry name" value="Amidohydro_2"/>
    <property type="match status" value="1"/>
</dbReference>
<dbReference type="AlphaFoldDB" id="A0A840UIV7"/>
<dbReference type="SUPFAM" id="SSF51556">
    <property type="entry name" value="Metallo-dependent hydrolases"/>
    <property type="match status" value="1"/>
</dbReference>
<dbReference type="GO" id="GO:0016787">
    <property type="term" value="F:hydrolase activity"/>
    <property type="evidence" value="ECO:0007669"/>
    <property type="project" value="InterPro"/>
</dbReference>
<dbReference type="CDD" id="cd01292">
    <property type="entry name" value="metallo-dependent_hydrolases"/>
    <property type="match status" value="1"/>
</dbReference>
<dbReference type="PANTHER" id="PTHR21240:SF19">
    <property type="entry name" value="CATALYTIC_ HYDROLASE"/>
    <property type="match status" value="1"/>
</dbReference>
<evidence type="ECO:0000313" key="4">
    <source>
        <dbReference type="Proteomes" id="UP000539642"/>
    </source>
</evidence>
<evidence type="ECO:0000259" key="2">
    <source>
        <dbReference type="Pfam" id="PF04909"/>
    </source>
</evidence>
<feature type="domain" description="Amidohydrolase-related" evidence="2">
    <location>
        <begin position="4"/>
        <end position="273"/>
    </location>
</feature>
<dbReference type="InterPro" id="IPR006680">
    <property type="entry name" value="Amidohydro-rel"/>
</dbReference>
<dbReference type="GO" id="GO:0016831">
    <property type="term" value="F:carboxy-lyase activity"/>
    <property type="evidence" value="ECO:0007669"/>
    <property type="project" value="InterPro"/>
</dbReference>
<keyword evidence="1" id="KW-0456">Lyase</keyword>
<proteinExistence type="predicted"/>
<organism evidence="3 4">
    <name type="scientific">Desulfoprunum benzoelyticum</name>
    <dbReference type="NCBI Taxonomy" id="1506996"/>
    <lineage>
        <taxon>Bacteria</taxon>
        <taxon>Pseudomonadati</taxon>
        <taxon>Thermodesulfobacteriota</taxon>
        <taxon>Desulfobulbia</taxon>
        <taxon>Desulfobulbales</taxon>
        <taxon>Desulfobulbaceae</taxon>
        <taxon>Desulfoprunum</taxon>
    </lineage>
</organism>
<dbReference type="InterPro" id="IPR032465">
    <property type="entry name" value="ACMSD"/>
</dbReference>